<comment type="caution">
    <text evidence="1">The sequence shown here is derived from an EMBL/GenBank/DDBJ whole genome shotgun (WGS) entry which is preliminary data.</text>
</comment>
<gene>
    <name evidence="1" type="ORF">ACFPIH_35640</name>
</gene>
<accession>A0ABV9B1C2</accession>
<protein>
    <recommendedName>
        <fullName evidence="3">Core-binding (CB) domain-containing protein</fullName>
    </recommendedName>
</protein>
<reference evidence="2" key="1">
    <citation type="journal article" date="2019" name="Int. J. Syst. Evol. Microbiol.">
        <title>The Global Catalogue of Microorganisms (GCM) 10K type strain sequencing project: providing services to taxonomists for standard genome sequencing and annotation.</title>
        <authorList>
            <consortium name="The Broad Institute Genomics Platform"/>
            <consortium name="The Broad Institute Genome Sequencing Center for Infectious Disease"/>
            <person name="Wu L."/>
            <person name="Ma J."/>
        </authorList>
    </citation>
    <scope>NUCLEOTIDE SEQUENCE [LARGE SCALE GENOMIC DNA]</scope>
    <source>
        <strain evidence="2">CGMCC 4.7177</strain>
    </source>
</reference>
<evidence type="ECO:0000313" key="1">
    <source>
        <dbReference type="EMBL" id="MFC4504785.1"/>
    </source>
</evidence>
<evidence type="ECO:0000313" key="2">
    <source>
        <dbReference type="Proteomes" id="UP001595839"/>
    </source>
</evidence>
<organism evidence="1 2">
    <name type="scientific">Streptomyces vulcanius</name>
    <dbReference type="NCBI Taxonomy" id="1441876"/>
    <lineage>
        <taxon>Bacteria</taxon>
        <taxon>Bacillati</taxon>
        <taxon>Actinomycetota</taxon>
        <taxon>Actinomycetes</taxon>
        <taxon>Kitasatosporales</taxon>
        <taxon>Streptomycetaceae</taxon>
        <taxon>Streptomyces</taxon>
    </lineage>
</organism>
<evidence type="ECO:0008006" key="3">
    <source>
        <dbReference type="Google" id="ProtNLM"/>
    </source>
</evidence>
<dbReference type="Proteomes" id="UP001595839">
    <property type="component" value="Unassembled WGS sequence"/>
</dbReference>
<dbReference type="SUPFAM" id="SSF56349">
    <property type="entry name" value="DNA breaking-rejoining enzymes"/>
    <property type="match status" value="1"/>
</dbReference>
<dbReference type="EMBL" id="JBHSFK010000028">
    <property type="protein sequence ID" value="MFC4504785.1"/>
    <property type="molecule type" value="Genomic_DNA"/>
</dbReference>
<name>A0ABV9B1C2_9ACTN</name>
<dbReference type="InterPro" id="IPR011010">
    <property type="entry name" value="DNA_brk_join_enz"/>
</dbReference>
<proteinExistence type="predicted"/>
<sequence>MAVLHGQGRRQGEARGYDGIRRYLVALQPTLAAWTAANLTTLREISQDQVEKAVDGLSGHARRQLAICLRSLFRALRQERVIFRDPTRHLPVGDLKGVPQSVPRDMLAGLLDQVTTPLGRLAIALVAVHAVPGNDIRTVLTTDLSLARGTLEIRRGLLRHTVYLEEFTHQLASEWLTYRHRRWPASTNPHLLVSQKSALDPDQPAVSIGLLQGVLPKGLTLEGLRQDRILNEAFETADPLKLMPHFQKGIR</sequence>
<keyword evidence="2" id="KW-1185">Reference proteome</keyword>
<dbReference type="RefSeq" id="WP_381181545.1">
    <property type="nucleotide sequence ID" value="NZ_JBHSFK010000028.1"/>
</dbReference>